<comment type="caution">
    <text evidence="4">The sequence shown here is derived from an EMBL/GenBank/DDBJ whole genome shotgun (WGS) entry which is preliminary data.</text>
</comment>
<gene>
    <name evidence="4" type="ORF">FE697_002685</name>
</gene>
<dbReference type="InterPro" id="IPR009045">
    <property type="entry name" value="Zn_M74/Hedgehog-like"/>
</dbReference>
<dbReference type="OrthoDB" id="1099523at2"/>
<organism evidence="4 5">
    <name type="scientific">Mumia zhuanghuii</name>
    <dbReference type="NCBI Taxonomy" id="2585211"/>
    <lineage>
        <taxon>Bacteria</taxon>
        <taxon>Bacillati</taxon>
        <taxon>Actinomycetota</taxon>
        <taxon>Actinomycetes</taxon>
        <taxon>Propionibacteriales</taxon>
        <taxon>Nocardioidaceae</taxon>
        <taxon>Mumia</taxon>
    </lineage>
</organism>
<protein>
    <recommendedName>
        <fullName evidence="3">D-alanyl-D-alanine carboxypeptidase-like core domain-containing protein</fullName>
    </recommendedName>
</protein>
<dbReference type="EMBL" id="VDFQ02000001">
    <property type="protein sequence ID" value="KAA1424838.1"/>
    <property type="molecule type" value="Genomic_DNA"/>
</dbReference>
<dbReference type="PANTHER" id="PTHR34385:SF1">
    <property type="entry name" value="PEPTIDOGLYCAN L-ALANYL-D-GLUTAMATE ENDOPEPTIDASE CWLK"/>
    <property type="match status" value="1"/>
</dbReference>
<evidence type="ECO:0000313" key="4">
    <source>
        <dbReference type="EMBL" id="KAA1424838.1"/>
    </source>
</evidence>
<dbReference type="Proteomes" id="UP000307768">
    <property type="component" value="Unassembled WGS sequence"/>
</dbReference>
<dbReference type="SUPFAM" id="SSF55166">
    <property type="entry name" value="Hedgehog/DD-peptidase"/>
    <property type="match status" value="1"/>
</dbReference>
<keyword evidence="2" id="KW-0472">Membrane</keyword>
<evidence type="ECO:0000256" key="2">
    <source>
        <dbReference type="SAM" id="Phobius"/>
    </source>
</evidence>
<reference evidence="4 5" key="1">
    <citation type="submission" date="2019-09" db="EMBL/GenBank/DDBJ databases">
        <title>Mumia zhuanghuii sp. nov. isolated from the intestinal contents of plateau pika (Ochotona curzoniae) in the Qinghai-Tibet plateau of China.</title>
        <authorList>
            <person name="Tian Z."/>
        </authorList>
    </citation>
    <scope>NUCLEOTIDE SEQUENCE [LARGE SCALE GENOMIC DNA]</scope>
    <source>
        <strain evidence="5">350</strain>
    </source>
</reference>
<dbReference type="Pfam" id="PF02557">
    <property type="entry name" value="VanY"/>
    <property type="match status" value="1"/>
</dbReference>
<feature type="transmembrane region" description="Helical" evidence="2">
    <location>
        <begin position="113"/>
        <end position="131"/>
    </location>
</feature>
<dbReference type="InterPro" id="IPR052179">
    <property type="entry name" value="DD-CPase-like"/>
</dbReference>
<dbReference type="GO" id="GO:0006508">
    <property type="term" value="P:proteolysis"/>
    <property type="evidence" value="ECO:0007669"/>
    <property type="project" value="InterPro"/>
</dbReference>
<feature type="region of interest" description="Disordered" evidence="1">
    <location>
        <begin position="1"/>
        <end position="102"/>
    </location>
</feature>
<evidence type="ECO:0000259" key="3">
    <source>
        <dbReference type="Pfam" id="PF02557"/>
    </source>
</evidence>
<dbReference type="AlphaFoldDB" id="A0A5Q6S387"/>
<feature type="compositionally biased region" description="Polar residues" evidence="1">
    <location>
        <begin position="1"/>
        <end position="12"/>
    </location>
</feature>
<dbReference type="CDD" id="cd14814">
    <property type="entry name" value="Peptidase_M15"/>
    <property type="match status" value="1"/>
</dbReference>
<accession>A0A5Q6S387</accession>
<evidence type="ECO:0000313" key="5">
    <source>
        <dbReference type="Proteomes" id="UP000307768"/>
    </source>
</evidence>
<evidence type="ECO:0000256" key="1">
    <source>
        <dbReference type="SAM" id="MobiDB-lite"/>
    </source>
</evidence>
<feature type="domain" description="D-alanyl-D-alanine carboxypeptidase-like core" evidence="3">
    <location>
        <begin position="216"/>
        <end position="326"/>
    </location>
</feature>
<dbReference type="InterPro" id="IPR003709">
    <property type="entry name" value="VanY-like_core_dom"/>
</dbReference>
<keyword evidence="2" id="KW-0812">Transmembrane</keyword>
<keyword evidence="2" id="KW-1133">Transmembrane helix</keyword>
<dbReference type="PANTHER" id="PTHR34385">
    <property type="entry name" value="D-ALANYL-D-ALANINE CARBOXYPEPTIDASE"/>
    <property type="match status" value="1"/>
</dbReference>
<dbReference type="Gene3D" id="3.30.1380.10">
    <property type="match status" value="1"/>
</dbReference>
<feature type="compositionally biased region" description="Low complexity" evidence="1">
    <location>
        <begin position="25"/>
        <end position="102"/>
    </location>
</feature>
<dbReference type="GO" id="GO:0008233">
    <property type="term" value="F:peptidase activity"/>
    <property type="evidence" value="ECO:0007669"/>
    <property type="project" value="InterPro"/>
</dbReference>
<sequence>MAGRRSASTSAEPATPHAGTGSTVPARRTPTPAGGRRATPAGGRRATPAGGRRATTAGGRSPMTAGGRRATPPGGRRATTPTDRVTATTSTDRATDRSTSTVSRRAWLSRRRLAAATVLVTLVALAVPAALHVQGKRQAAAEAAALARQITAEVDRRAERESTELRASRSLSTSGRAMAERMRILTDCDSTGDQPSGPNGRLPASALCAIPGSGMLLRADAAEAWASLQEAFKETFGRYPCVNNGYRTYAQQASMHAGNPSMVAPPGTSNHGLGLALDLCTASDGVAGTSAWDWMDAHAPDFGWALPSWARPGGSRPEPWHWEYVASGDRVS</sequence>
<proteinExistence type="predicted"/>
<name>A0A5Q6S387_9ACTN</name>